<evidence type="ECO:0000256" key="2">
    <source>
        <dbReference type="ARBA" id="ARBA00022763"/>
    </source>
</evidence>
<evidence type="ECO:0000256" key="5">
    <source>
        <dbReference type="SAM" id="Coils"/>
    </source>
</evidence>
<evidence type="ECO:0000256" key="3">
    <source>
        <dbReference type="ARBA" id="ARBA00023125"/>
    </source>
</evidence>
<evidence type="ECO:0000256" key="1">
    <source>
        <dbReference type="ARBA" id="ARBA00022490"/>
    </source>
</evidence>
<dbReference type="Gene3D" id="1.10.8.10">
    <property type="entry name" value="DNA helicase RuvA subunit, C-terminal domain"/>
    <property type="match status" value="1"/>
</dbReference>
<dbReference type="AlphaFoldDB" id="A0A382D4M7"/>
<evidence type="ECO:0000256" key="4">
    <source>
        <dbReference type="ARBA" id="ARBA00023204"/>
    </source>
</evidence>
<dbReference type="GO" id="GO:0005524">
    <property type="term" value="F:ATP binding"/>
    <property type="evidence" value="ECO:0007669"/>
    <property type="project" value="InterPro"/>
</dbReference>
<keyword evidence="5" id="KW-0175">Coiled coil</keyword>
<dbReference type="Pfam" id="PF07499">
    <property type="entry name" value="RuvA_C"/>
    <property type="match status" value="1"/>
</dbReference>
<dbReference type="InterPro" id="IPR036267">
    <property type="entry name" value="RuvA_C_sf"/>
</dbReference>
<dbReference type="EMBL" id="UINC01037270">
    <property type="protein sequence ID" value="SVB32513.1"/>
    <property type="molecule type" value="Genomic_DNA"/>
</dbReference>
<dbReference type="GO" id="GO:0009379">
    <property type="term" value="C:Holliday junction helicase complex"/>
    <property type="evidence" value="ECO:0007669"/>
    <property type="project" value="InterPro"/>
</dbReference>
<dbReference type="GO" id="GO:0006281">
    <property type="term" value="P:DNA repair"/>
    <property type="evidence" value="ECO:0007669"/>
    <property type="project" value="UniProtKB-KW"/>
</dbReference>
<accession>A0A382D4M7</accession>
<keyword evidence="2" id="KW-0227">DNA damage</keyword>
<reference evidence="7" key="1">
    <citation type="submission" date="2018-05" db="EMBL/GenBank/DDBJ databases">
        <authorList>
            <person name="Lanie J.A."/>
            <person name="Ng W.-L."/>
            <person name="Kazmierczak K.M."/>
            <person name="Andrzejewski T.M."/>
            <person name="Davidsen T.M."/>
            <person name="Wayne K.J."/>
            <person name="Tettelin H."/>
            <person name="Glass J.I."/>
            <person name="Rusch D."/>
            <person name="Podicherti R."/>
            <person name="Tsui H.-C.T."/>
            <person name="Winkler M.E."/>
        </authorList>
    </citation>
    <scope>NUCLEOTIDE SEQUENCE</scope>
</reference>
<dbReference type="GO" id="GO:0009378">
    <property type="term" value="F:four-way junction helicase activity"/>
    <property type="evidence" value="ECO:0007669"/>
    <property type="project" value="InterPro"/>
</dbReference>
<dbReference type="Pfam" id="PF14520">
    <property type="entry name" value="HHH_5"/>
    <property type="match status" value="1"/>
</dbReference>
<dbReference type="HAMAP" id="MF_00031">
    <property type="entry name" value="DNA_HJ_migration_RuvA"/>
    <property type="match status" value="1"/>
</dbReference>
<dbReference type="SMART" id="SM00278">
    <property type="entry name" value="HhH1"/>
    <property type="match status" value="2"/>
</dbReference>
<dbReference type="GO" id="GO:0003677">
    <property type="term" value="F:DNA binding"/>
    <property type="evidence" value="ECO:0007669"/>
    <property type="project" value="UniProtKB-KW"/>
</dbReference>
<dbReference type="SUPFAM" id="SSF47781">
    <property type="entry name" value="RuvA domain 2-like"/>
    <property type="match status" value="1"/>
</dbReference>
<dbReference type="InterPro" id="IPR010994">
    <property type="entry name" value="RuvA_2-like"/>
</dbReference>
<dbReference type="InterPro" id="IPR000085">
    <property type="entry name" value="RuvA"/>
</dbReference>
<evidence type="ECO:0000313" key="7">
    <source>
        <dbReference type="EMBL" id="SVB32513.1"/>
    </source>
</evidence>
<dbReference type="CDD" id="cd14332">
    <property type="entry name" value="UBA_RuvA_C"/>
    <property type="match status" value="1"/>
</dbReference>
<gene>
    <name evidence="7" type="ORF">METZ01_LOCUS185367</name>
</gene>
<dbReference type="GO" id="GO:0006310">
    <property type="term" value="P:DNA recombination"/>
    <property type="evidence" value="ECO:0007669"/>
    <property type="project" value="InterPro"/>
</dbReference>
<keyword evidence="3" id="KW-0238">DNA-binding</keyword>
<evidence type="ECO:0000259" key="6">
    <source>
        <dbReference type="SMART" id="SM00278"/>
    </source>
</evidence>
<dbReference type="NCBIfam" id="TIGR00084">
    <property type="entry name" value="ruvA"/>
    <property type="match status" value="1"/>
</dbReference>
<dbReference type="SUPFAM" id="SSF46929">
    <property type="entry name" value="DNA helicase RuvA subunit, C-terminal domain"/>
    <property type="match status" value="1"/>
</dbReference>
<keyword evidence="4" id="KW-0234">DNA repair</keyword>
<dbReference type="Gene3D" id="1.10.150.20">
    <property type="entry name" value="5' to 3' exonuclease, C-terminal subdomain"/>
    <property type="match status" value="1"/>
</dbReference>
<sequence length="147" mass="16318">MREESLKLFGFYTADEKKIFEKLITINKVGPKLALTILSGMSPAELFSTIDSNDIGKLSTIPGIGRKTAERLILEMRNKIEGLSLEFAPTKGSIPQNGLFDDALSALVNLGYKKSQVELTLKKVREEEEEIENSIEGLIKKSLNMLS</sequence>
<protein>
    <recommendedName>
        <fullName evidence="6">Helix-hairpin-helix DNA-binding motif class 1 domain-containing protein</fullName>
    </recommendedName>
</protein>
<dbReference type="InterPro" id="IPR003583">
    <property type="entry name" value="Hlx-hairpin-Hlx_DNA-bd_motif"/>
</dbReference>
<feature type="domain" description="Helix-hairpin-helix DNA-binding motif class 1" evidence="6">
    <location>
        <begin position="21"/>
        <end position="40"/>
    </location>
</feature>
<keyword evidence="1" id="KW-0963">Cytoplasm</keyword>
<feature type="domain" description="Helix-hairpin-helix DNA-binding motif class 1" evidence="6">
    <location>
        <begin position="56"/>
        <end position="75"/>
    </location>
</feature>
<proteinExistence type="inferred from homology"/>
<dbReference type="InterPro" id="IPR011114">
    <property type="entry name" value="RuvA_C"/>
</dbReference>
<organism evidence="7">
    <name type="scientific">marine metagenome</name>
    <dbReference type="NCBI Taxonomy" id="408172"/>
    <lineage>
        <taxon>unclassified sequences</taxon>
        <taxon>metagenomes</taxon>
        <taxon>ecological metagenomes</taxon>
    </lineage>
</organism>
<name>A0A382D4M7_9ZZZZ</name>
<feature type="coiled-coil region" evidence="5">
    <location>
        <begin position="114"/>
        <end position="141"/>
    </location>
</feature>